<name>A0A915DUX1_9BILA</name>
<accession>A0A915DUX1</accession>
<evidence type="ECO:0000259" key="1">
    <source>
        <dbReference type="Pfam" id="PF05699"/>
    </source>
</evidence>
<dbReference type="WBParaSite" id="jg23754">
    <property type="protein sequence ID" value="jg23754"/>
    <property type="gene ID" value="jg23754"/>
</dbReference>
<dbReference type="Proteomes" id="UP000887574">
    <property type="component" value="Unplaced"/>
</dbReference>
<dbReference type="SUPFAM" id="SSF53098">
    <property type="entry name" value="Ribonuclease H-like"/>
    <property type="match status" value="1"/>
</dbReference>
<sequence length="175" mass="19179">MDRVNFDPIFFVACALDPTTAGCLDDSDLAKCADWIRQMLPEDRRTIIQPVVGDANNTLDNFISRLKKDAQSSRRSTEAKGSRSKSWILNALHSVQDVGNGGNDVDAVKYWSGFLSSDWHALAVLALQVLIVPATSAPIERIFSQAGLATRGLRNRTNVSLLNSQLIIYCNGTVI</sequence>
<reference evidence="3" key="1">
    <citation type="submission" date="2022-11" db="UniProtKB">
        <authorList>
            <consortium name="WormBaseParasite"/>
        </authorList>
    </citation>
    <scope>IDENTIFICATION</scope>
</reference>
<dbReference type="InterPro" id="IPR008906">
    <property type="entry name" value="HATC_C_dom"/>
</dbReference>
<keyword evidence="2" id="KW-1185">Reference proteome</keyword>
<evidence type="ECO:0000313" key="2">
    <source>
        <dbReference type="Proteomes" id="UP000887574"/>
    </source>
</evidence>
<organism evidence="2 3">
    <name type="scientific">Ditylenchus dipsaci</name>
    <dbReference type="NCBI Taxonomy" id="166011"/>
    <lineage>
        <taxon>Eukaryota</taxon>
        <taxon>Metazoa</taxon>
        <taxon>Ecdysozoa</taxon>
        <taxon>Nematoda</taxon>
        <taxon>Chromadorea</taxon>
        <taxon>Rhabditida</taxon>
        <taxon>Tylenchina</taxon>
        <taxon>Tylenchomorpha</taxon>
        <taxon>Sphaerularioidea</taxon>
        <taxon>Anguinidae</taxon>
        <taxon>Anguininae</taxon>
        <taxon>Ditylenchus</taxon>
    </lineage>
</organism>
<protein>
    <submittedName>
        <fullName evidence="3">HAT C-terminal dimerisation domain-containing protein</fullName>
    </submittedName>
</protein>
<proteinExistence type="predicted"/>
<dbReference type="InterPro" id="IPR012337">
    <property type="entry name" value="RNaseH-like_sf"/>
</dbReference>
<dbReference type="AlphaFoldDB" id="A0A915DUX1"/>
<dbReference type="GO" id="GO:0046983">
    <property type="term" value="F:protein dimerization activity"/>
    <property type="evidence" value="ECO:0007669"/>
    <property type="project" value="InterPro"/>
</dbReference>
<dbReference type="Pfam" id="PF05699">
    <property type="entry name" value="Dimer_Tnp_hAT"/>
    <property type="match status" value="1"/>
</dbReference>
<feature type="domain" description="HAT C-terminal dimerisation" evidence="1">
    <location>
        <begin position="99"/>
        <end position="168"/>
    </location>
</feature>
<evidence type="ECO:0000313" key="3">
    <source>
        <dbReference type="WBParaSite" id="jg23754"/>
    </source>
</evidence>